<dbReference type="EMBL" id="CP021920">
    <property type="protein sequence ID" value="ASB88252.1"/>
    <property type="molecule type" value="Genomic_DNA"/>
</dbReference>
<name>A0ABM6LGB6_9BACI</name>
<evidence type="ECO:0000313" key="2">
    <source>
        <dbReference type="Proteomes" id="UP000196877"/>
    </source>
</evidence>
<accession>A0ABM6LGB6</accession>
<dbReference type="Proteomes" id="UP000196877">
    <property type="component" value="Chromosome"/>
</dbReference>
<dbReference type="RefSeq" id="WP_152419320.1">
    <property type="nucleotide sequence ID" value="NZ_CABJEH010000003.1"/>
</dbReference>
<proteinExistence type="predicted"/>
<protein>
    <submittedName>
        <fullName evidence="1">Uncharacterized protein</fullName>
    </submittedName>
</protein>
<evidence type="ECO:0000313" key="1">
    <source>
        <dbReference type="EMBL" id="ASB88252.1"/>
    </source>
</evidence>
<dbReference type="GeneID" id="92854233"/>
<organism evidence="1 2">
    <name type="scientific">Bacillus sonorensis</name>
    <dbReference type="NCBI Taxonomy" id="119858"/>
    <lineage>
        <taxon>Bacteria</taxon>
        <taxon>Bacillati</taxon>
        <taxon>Bacillota</taxon>
        <taxon>Bacilli</taxon>
        <taxon>Bacillales</taxon>
        <taxon>Bacillaceae</taxon>
        <taxon>Bacillus</taxon>
    </lineage>
</organism>
<reference evidence="1 2" key="1">
    <citation type="submission" date="2017-06" db="EMBL/GenBank/DDBJ databases">
        <title>Genome sequence of Bacillus sonorensis strain SRCM101395.</title>
        <authorList>
            <person name="Cho S.H."/>
        </authorList>
    </citation>
    <scope>NUCLEOTIDE SEQUENCE [LARGE SCALE GENOMIC DNA]</scope>
    <source>
        <strain evidence="1 2">SRCM101395</strain>
    </source>
</reference>
<sequence length="63" mass="7523">MMIQEINWLSPSMRTDKNVVEIRSFKESFNFLLTIERDKYLGIQEDYDSDLTAFAWSSKELKL</sequence>
<gene>
    <name evidence="1" type="ORF">S101395_01743</name>
</gene>
<keyword evidence="2" id="KW-1185">Reference proteome</keyword>